<evidence type="ECO:0000313" key="3">
    <source>
        <dbReference type="EMBL" id="KDR73043.1"/>
    </source>
</evidence>
<keyword evidence="4" id="KW-1185">Reference proteome</keyword>
<sequence>MLGPNDKHLPSFTLLPALFFPFITTLVFPTTAFTPRSVLTAIWVYHRRFLDFFGLTIVPRAREAELDVSTIRGLRPHMLFLRSNKSSSSTNKSSTSASSNHHSPPQSHTIPRTTTAQTLRQSISISISTVTTLSVITATVTSSDTNQESSFATSTSISQDAPSLTSIPETPSPSSAAKLPNTILFIIIFTVVLGCLVCGIALLFLCRRRKSQTPSAKNLETGDRTITPFTELPSLASRAAKKFTKKMRWSTFAPQPSQLSPSSMRHGLDHSGGTNNVEERLGRLEAFVTRHDSSHMASNSINRTFY</sequence>
<dbReference type="HOGENOM" id="CLU_909262_0_0_1"/>
<reference evidence="4" key="1">
    <citation type="journal article" date="2014" name="Proc. Natl. Acad. Sci. U.S.A.">
        <title>Extensive sampling of basidiomycete genomes demonstrates inadequacy of the white-rot/brown-rot paradigm for wood decay fungi.</title>
        <authorList>
            <person name="Riley R."/>
            <person name="Salamov A.A."/>
            <person name="Brown D.W."/>
            <person name="Nagy L.G."/>
            <person name="Floudas D."/>
            <person name="Held B.W."/>
            <person name="Levasseur A."/>
            <person name="Lombard V."/>
            <person name="Morin E."/>
            <person name="Otillar R."/>
            <person name="Lindquist E.A."/>
            <person name="Sun H."/>
            <person name="LaButti K.M."/>
            <person name="Schmutz J."/>
            <person name="Jabbour D."/>
            <person name="Luo H."/>
            <person name="Baker S.E."/>
            <person name="Pisabarro A.G."/>
            <person name="Walton J.D."/>
            <person name="Blanchette R.A."/>
            <person name="Henrissat B."/>
            <person name="Martin F."/>
            <person name="Cullen D."/>
            <person name="Hibbett D.S."/>
            <person name="Grigoriev I.V."/>
        </authorList>
    </citation>
    <scope>NUCLEOTIDE SEQUENCE [LARGE SCALE GENOMIC DNA]</scope>
    <source>
        <strain evidence="4">CBS 339.88</strain>
    </source>
</reference>
<feature type="compositionally biased region" description="Polar residues" evidence="1">
    <location>
        <begin position="253"/>
        <end position="263"/>
    </location>
</feature>
<feature type="region of interest" description="Disordered" evidence="1">
    <location>
        <begin position="253"/>
        <end position="275"/>
    </location>
</feature>
<evidence type="ECO:0000313" key="4">
    <source>
        <dbReference type="Proteomes" id="UP000027222"/>
    </source>
</evidence>
<feature type="region of interest" description="Disordered" evidence="1">
    <location>
        <begin position="147"/>
        <end position="173"/>
    </location>
</feature>
<dbReference type="AlphaFoldDB" id="A0A067T208"/>
<organism evidence="3 4">
    <name type="scientific">Galerina marginata (strain CBS 339.88)</name>
    <dbReference type="NCBI Taxonomy" id="685588"/>
    <lineage>
        <taxon>Eukaryota</taxon>
        <taxon>Fungi</taxon>
        <taxon>Dikarya</taxon>
        <taxon>Basidiomycota</taxon>
        <taxon>Agaricomycotina</taxon>
        <taxon>Agaricomycetes</taxon>
        <taxon>Agaricomycetidae</taxon>
        <taxon>Agaricales</taxon>
        <taxon>Agaricineae</taxon>
        <taxon>Strophariaceae</taxon>
        <taxon>Galerina</taxon>
    </lineage>
</organism>
<feature type="region of interest" description="Disordered" evidence="1">
    <location>
        <begin position="84"/>
        <end position="114"/>
    </location>
</feature>
<accession>A0A067T208</accession>
<dbReference type="EMBL" id="KL142387">
    <property type="protein sequence ID" value="KDR73043.1"/>
    <property type="molecule type" value="Genomic_DNA"/>
</dbReference>
<keyword evidence="2" id="KW-0812">Transmembrane</keyword>
<proteinExistence type="predicted"/>
<evidence type="ECO:0000256" key="2">
    <source>
        <dbReference type="SAM" id="Phobius"/>
    </source>
</evidence>
<name>A0A067T208_GALM3</name>
<feature type="transmembrane region" description="Helical" evidence="2">
    <location>
        <begin position="183"/>
        <end position="205"/>
    </location>
</feature>
<keyword evidence="2" id="KW-1133">Transmembrane helix</keyword>
<gene>
    <name evidence="3" type="ORF">GALMADRAFT_142736</name>
</gene>
<keyword evidence="2" id="KW-0472">Membrane</keyword>
<evidence type="ECO:0000256" key="1">
    <source>
        <dbReference type="SAM" id="MobiDB-lite"/>
    </source>
</evidence>
<protein>
    <submittedName>
        <fullName evidence="3">Uncharacterized protein</fullName>
    </submittedName>
</protein>
<feature type="compositionally biased region" description="Low complexity" evidence="1">
    <location>
        <begin position="84"/>
        <end position="103"/>
    </location>
</feature>
<feature type="transmembrane region" description="Helical" evidence="2">
    <location>
        <begin position="12"/>
        <end position="33"/>
    </location>
</feature>
<feature type="compositionally biased region" description="Polar residues" evidence="1">
    <location>
        <begin position="104"/>
        <end position="114"/>
    </location>
</feature>
<dbReference type="Proteomes" id="UP000027222">
    <property type="component" value="Unassembled WGS sequence"/>
</dbReference>